<protein>
    <submittedName>
        <fullName evidence="2">Uncharacterized protein</fullName>
    </submittedName>
</protein>
<feature type="region of interest" description="Disordered" evidence="1">
    <location>
        <begin position="1"/>
        <end position="27"/>
    </location>
</feature>
<reference evidence="2" key="1">
    <citation type="journal article" date="2020" name="New Phytol.">
        <title>Comparative genomics reveals dynamic genome evolution in host specialist ectomycorrhizal fungi.</title>
        <authorList>
            <person name="Lofgren L.A."/>
            <person name="Nguyen N.H."/>
            <person name="Vilgalys R."/>
            <person name="Ruytinx J."/>
            <person name="Liao H.L."/>
            <person name="Branco S."/>
            <person name="Kuo A."/>
            <person name="LaButti K."/>
            <person name="Lipzen A."/>
            <person name="Andreopoulos W."/>
            <person name="Pangilinan J."/>
            <person name="Riley R."/>
            <person name="Hundley H."/>
            <person name="Na H."/>
            <person name="Barry K."/>
            <person name="Grigoriev I.V."/>
            <person name="Stajich J.E."/>
            <person name="Kennedy P.G."/>
        </authorList>
    </citation>
    <scope>NUCLEOTIDE SEQUENCE</scope>
    <source>
        <strain evidence="2">DOB743</strain>
    </source>
</reference>
<feature type="region of interest" description="Disordered" evidence="1">
    <location>
        <begin position="45"/>
        <end position="175"/>
    </location>
</feature>
<comment type="caution">
    <text evidence="2">The sequence shown here is derived from an EMBL/GenBank/DDBJ whole genome shotgun (WGS) entry which is preliminary data.</text>
</comment>
<feature type="compositionally biased region" description="Pro residues" evidence="1">
    <location>
        <begin position="46"/>
        <end position="67"/>
    </location>
</feature>
<name>A0A9P6ZSB8_9AGAM</name>
<evidence type="ECO:0000313" key="2">
    <source>
        <dbReference type="EMBL" id="KAG1775870.1"/>
    </source>
</evidence>
<sequence>MPTVFPSYPSHSIFASPTDLGPDDGSSMLSVEGYHKFLRTYEAPQAMPPPLSHTHGPTPPSAPPVPKPLTSEVTTPANDAITAQQGPSPPCQVTTFESTSTEAAPLESTSSTSAEPAPLEPTEPAPLEPTSAEPAPLGSTSTETAPLESTSSTSAQAVPSEFTSVEAAPSGKVTASESLVVSKRNEIANSIGSENTSSKKWGSSGVNGVHRNLLVTEAQIHQEKGGYIASPMDVDQPDTLLRQIHGEKDGYMARRMDTWQEGWIHGKKDGYMARRMDTWQEGWIHSLRSARASQQIQISQIHREKDGYMASKMPTLTNRYKSARYITRRIDT</sequence>
<feature type="compositionally biased region" description="Pro residues" evidence="1">
    <location>
        <begin position="118"/>
        <end position="127"/>
    </location>
</feature>
<evidence type="ECO:0000256" key="1">
    <source>
        <dbReference type="SAM" id="MobiDB-lite"/>
    </source>
</evidence>
<evidence type="ECO:0000313" key="3">
    <source>
        <dbReference type="Proteomes" id="UP000714275"/>
    </source>
</evidence>
<dbReference type="Proteomes" id="UP000714275">
    <property type="component" value="Unassembled WGS sequence"/>
</dbReference>
<proteinExistence type="predicted"/>
<accession>A0A9P6ZSB8</accession>
<keyword evidence="3" id="KW-1185">Reference proteome</keyword>
<dbReference type="AlphaFoldDB" id="A0A9P6ZSB8"/>
<gene>
    <name evidence="2" type="ORF">EV702DRAFT_1046531</name>
</gene>
<organism evidence="2 3">
    <name type="scientific">Suillus placidus</name>
    <dbReference type="NCBI Taxonomy" id="48579"/>
    <lineage>
        <taxon>Eukaryota</taxon>
        <taxon>Fungi</taxon>
        <taxon>Dikarya</taxon>
        <taxon>Basidiomycota</taxon>
        <taxon>Agaricomycotina</taxon>
        <taxon>Agaricomycetes</taxon>
        <taxon>Agaricomycetidae</taxon>
        <taxon>Boletales</taxon>
        <taxon>Suillineae</taxon>
        <taxon>Suillaceae</taxon>
        <taxon>Suillus</taxon>
    </lineage>
</organism>
<feature type="compositionally biased region" description="Low complexity" evidence="1">
    <location>
        <begin position="128"/>
        <end position="137"/>
    </location>
</feature>
<dbReference type="EMBL" id="JABBWD010000030">
    <property type="protein sequence ID" value="KAG1775870.1"/>
    <property type="molecule type" value="Genomic_DNA"/>
</dbReference>
<feature type="compositionally biased region" description="Polar residues" evidence="1">
    <location>
        <begin position="138"/>
        <end position="163"/>
    </location>
</feature>
<dbReference type="OrthoDB" id="10675623at2759"/>
<feature type="compositionally biased region" description="Polar residues" evidence="1">
    <location>
        <begin position="71"/>
        <end position="111"/>
    </location>
</feature>